<evidence type="ECO:0000313" key="2">
    <source>
        <dbReference type="Proteomes" id="UP000006813"/>
    </source>
</evidence>
<gene>
    <name evidence="1" type="ORF">GW7_03648</name>
</gene>
<dbReference type="Proteomes" id="UP000006813">
    <property type="component" value="Unassembled WGS sequence"/>
</dbReference>
<dbReference type="EMBL" id="JH167942">
    <property type="protein sequence ID" value="EHB03148.1"/>
    <property type="molecule type" value="Genomic_DNA"/>
</dbReference>
<dbReference type="InParanoid" id="G5B1I7"/>
<organism evidence="1 2">
    <name type="scientific">Heterocephalus glaber</name>
    <name type="common">Naked mole rat</name>
    <dbReference type="NCBI Taxonomy" id="10181"/>
    <lineage>
        <taxon>Eukaryota</taxon>
        <taxon>Metazoa</taxon>
        <taxon>Chordata</taxon>
        <taxon>Craniata</taxon>
        <taxon>Vertebrata</taxon>
        <taxon>Euteleostomi</taxon>
        <taxon>Mammalia</taxon>
        <taxon>Eutheria</taxon>
        <taxon>Euarchontoglires</taxon>
        <taxon>Glires</taxon>
        <taxon>Rodentia</taxon>
        <taxon>Hystricomorpha</taxon>
        <taxon>Bathyergidae</taxon>
        <taxon>Heterocephalus</taxon>
    </lineage>
</organism>
<dbReference type="AlphaFoldDB" id="G5B1I7"/>
<reference evidence="1 2" key="1">
    <citation type="journal article" date="2011" name="Nature">
        <title>Genome sequencing reveals insights into physiology and longevity of the naked mole rat.</title>
        <authorList>
            <person name="Kim E.B."/>
            <person name="Fang X."/>
            <person name="Fushan A.A."/>
            <person name="Huang Z."/>
            <person name="Lobanov A.V."/>
            <person name="Han L."/>
            <person name="Marino S.M."/>
            <person name="Sun X."/>
            <person name="Turanov A.A."/>
            <person name="Yang P."/>
            <person name="Yim S.H."/>
            <person name="Zhao X."/>
            <person name="Kasaikina M.V."/>
            <person name="Stoletzki N."/>
            <person name="Peng C."/>
            <person name="Polak P."/>
            <person name="Xiong Z."/>
            <person name="Kiezun A."/>
            <person name="Zhu Y."/>
            <person name="Chen Y."/>
            <person name="Kryukov G.V."/>
            <person name="Zhang Q."/>
            <person name="Peshkin L."/>
            <person name="Yang L."/>
            <person name="Bronson R.T."/>
            <person name="Buffenstein R."/>
            <person name="Wang B."/>
            <person name="Han C."/>
            <person name="Li Q."/>
            <person name="Chen L."/>
            <person name="Zhao W."/>
            <person name="Sunyaev S.R."/>
            <person name="Park T.J."/>
            <person name="Zhang G."/>
            <person name="Wang J."/>
            <person name="Gladyshev V.N."/>
        </authorList>
    </citation>
    <scope>NUCLEOTIDE SEQUENCE [LARGE SCALE GENOMIC DNA]</scope>
</reference>
<protein>
    <submittedName>
        <fullName evidence="1">Uncharacterized protein</fullName>
    </submittedName>
</protein>
<evidence type="ECO:0000313" key="1">
    <source>
        <dbReference type="EMBL" id="EHB03148.1"/>
    </source>
</evidence>
<proteinExistence type="predicted"/>
<name>G5B1I7_HETGA</name>
<accession>G5B1I7</accession>
<sequence>MWLRDHTFRGSGGPQAPYAPAEKQLSAALGTSTQGARHLGNDVSTSRPYATKTSVIGCNTSGPDPPSCHHLFAPADASEKVSCGAGRVTQCPPAVAGVPAFPVRLAHGNFRFALLFLGDPSVPPRGEWRSKSISVRESVSACGGTEAAS</sequence>